<name>A0AAP0MFI0_9ROSI</name>
<evidence type="ECO:0000313" key="2">
    <source>
        <dbReference type="EMBL" id="KAK9208598.1"/>
    </source>
</evidence>
<reference evidence="2 3" key="1">
    <citation type="submission" date="2024-05" db="EMBL/GenBank/DDBJ databases">
        <title>Haplotype-resolved chromosome-level genome assembly of Huyou (Citrus changshanensis).</title>
        <authorList>
            <person name="Miao C."/>
            <person name="Chen W."/>
            <person name="Wu Y."/>
            <person name="Wang L."/>
            <person name="Zhao S."/>
            <person name="Grierson D."/>
            <person name="Xu C."/>
            <person name="Chen K."/>
        </authorList>
    </citation>
    <scope>NUCLEOTIDE SEQUENCE [LARGE SCALE GENOMIC DNA]</scope>
    <source>
        <strain evidence="2">01-14</strain>
        <tissue evidence="2">Leaf</tissue>
    </source>
</reference>
<organism evidence="2 3">
    <name type="scientific">Citrus x changshan-huyou</name>
    <dbReference type="NCBI Taxonomy" id="2935761"/>
    <lineage>
        <taxon>Eukaryota</taxon>
        <taxon>Viridiplantae</taxon>
        <taxon>Streptophyta</taxon>
        <taxon>Embryophyta</taxon>
        <taxon>Tracheophyta</taxon>
        <taxon>Spermatophyta</taxon>
        <taxon>Magnoliopsida</taxon>
        <taxon>eudicotyledons</taxon>
        <taxon>Gunneridae</taxon>
        <taxon>Pentapetalae</taxon>
        <taxon>rosids</taxon>
        <taxon>malvids</taxon>
        <taxon>Sapindales</taxon>
        <taxon>Rutaceae</taxon>
        <taxon>Aurantioideae</taxon>
        <taxon>Citrus</taxon>
    </lineage>
</organism>
<dbReference type="AlphaFoldDB" id="A0AAP0MFI0"/>
<dbReference type="EMBL" id="JBCGBO010000004">
    <property type="protein sequence ID" value="KAK9208598.1"/>
    <property type="molecule type" value="Genomic_DNA"/>
</dbReference>
<feature type="region of interest" description="Disordered" evidence="1">
    <location>
        <begin position="67"/>
        <end position="96"/>
    </location>
</feature>
<sequence>MVQLQEQADNEGYEPLSDEQLSEAVCGKKFDYLSGLGVCKLPPRLQATSNENASALYNELESTKTKLQTTQTELQETKTKLQNTKNTLSDLSSRLN</sequence>
<evidence type="ECO:0000256" key="1">
    <source>
        <dbReference type="SAM" id="MobiDB-lite"/>
    </source>
</evidence>
<accession>A0AAP0MFI0</accession>
<proteinExistence type="predicted"/>
<dbReference type="Proteomes" id="UP001428341">
    <property type="component" value="Unassembled WGS sequence"/>
</dbReference>
<feature type="compositionally biased region" description="Low complexity" evidence="1">
    <location>
        <begin position="67"/>
        <end position="88"/>
    </location>
</feature>
<comment type="caution">
    <text evidence="2">The sequence shown here is derived from an EMBL/GenBank/DDBJ whole genome shotgun (WGS) entry which is preliminary data.</text>
</comment>
<feature type="compositionally biased region" description="Acidic residues" evidence="1">
    <location>
        <begin position="8"/>
        <end position="20"/>
    </location>
</feature>
<feature type="region of interest" description="Disordered" evidence="1">
    <location>
        <begin position="1"/>
        <end position="20"/>
    </location>
</feature>
<protein>
    <submittedName>
        <fullName evidence="2">Uncharacterized protein</fullName>
    </submittedName>
</protein>
<gene>
    <name evidence="2" type="ORF">WN944_000956</name>
</gene>
<keyword evidence="3" id="KW-1185">Reference proteome</keyword>
<evidence type="ECO:0000313" key="3">
    <source>
        <dbReference type="Proteomes" id="UP001428341"/>
    </source>
</evidence>